<dbReference type="EMBL" id="BLWD01000001">
    <property type="protein sequence ID" value="GFN01601.1"/>
    <property type="molecule type" value="Genomic_DNA"/>
</dbReference>
<protein>
    <submittedName>
        <fullName evidence="1">Uncharacterized protein</fullName>
    </submittedName>
</protein>
<organism evidence="1 2">
    <name type="scientific">Streptomyces microflavus</name>
    <name type="common">Streptomyces lipmanii</name>
    <dbReference type="NCBI Taxonomy" id="1919"/>
    <lineage>
        <taxon>Bacteria</taxon>
        <taxon>Bacillati</taxon>
        <taxon>Actinomycetota</taxon>
        <taxon>Actinomycetes</taxon>
        <taxon>Kitasatosporales</taxon>
        <taxon>Streptomycetaceae</taxon>
        <taxon>Streptomyces</taxon>
    </lineage>
</organism>
<dbReference type="Proteomes" id="UP000498740">
    <property type="component" value="Unassembled WGS sequence"/>
</dbReference>
<dbReference type="AlphaFoldDB" id="A0A7J0CGG5"/>
<comment type="caution">
    <text evidence="1">The sequence shown here is derived from an EMBL/GenBank/DDBJ whole genome shotgun (WGS) entry which is preliminary data.</text>
</comment>
<evidence type="ECO:0000313" key="1">
    <source>
        <dbReference type="EMBL" id="GFN01601.1"/>
    </source>
</evidence>
<accession>A0A7J0CGG5</accession>
<sequence>MGIGSGGNPYSLAWQRCRREAKLVTTLVVGFRLGNDASSRQVTVLVTESGVLHRAHGTYGRLPRLSKPEPSRVLYSRTLFEGEHPLARPIAGLREHHVGYTKKGYSRALVPPAVVRLDVEEHPPFPEVPHRELIQAFIGAAPNTPQPLDTAIGAFRATLGLPTRSANVSWTPRAQPLPPRVEAMLRTLAHGSAISSPQRLPVGWTVTDEGVRLRVGSTGETLDRHAVIELQAALSAWLRFTERPPERAVVEPRQASES</sequence>
<proteinExistence type="predicted"/>
<reference evidence="1 2" key="1">
    <citation type="submission" date="2020-05" db="EMBL/GenBank/DDBJ databases">
        <title>Whole genome shotgun sequence of Streptomyces microflavus NBRC 13062.</title>
        <authorList>
            <person name="Komaki H."/>
            <person name="Tamura T."/>
        </authorList>
    </citation>
    <scope>NUCLEOTIDE SEQUENCE [LARGE SCALE GENOMIC DNA]</scope>
    <source>
        <strain evidence="1 2">NBRC 13062</strain>
    </source>
</reference>
<name>A0A7J0CGG5_STRMI</name>
<evidence type="ECO:0000313" key="2">
    <source>
        <dbReference type="Proteomes" id="UP000498740"/>
    </source>
</evidence>
<gene>
    <name evidence="1" type="ORF">Smic_01570</name>
</gene>